<gene>
    <name evidence="2" type="ORF">Bhyg_14732</name>
</gene>
<accession>A0A9Q0RVW5</accession>
<dbReference type="Proteomes" id="UP001151699">
    <property type="component" value="Chromosome C"/>
</dbReference>
<reference evidence="2" key="1">
    <citation type="submission" date="2022-07" db="EMBL/GenBank/DDBJ databases">
        <authorList>
            <person name="Trinca V."/>
            <person name="Uliana J.V.C."/>
            <person name="Torres T.T."/>
            <person name="Ward R.J."/>
            <person name="Monesi N."/>
        </authorList>
    </citation>
    <scope>NUCLEOTIDE SEQUENCE</scope>
    <source>
        <strain evidence="2">HSMRA1968</strain>
        <tissue evidence="2">Whole embryos</tissue>
    </source>
</reference>
<dbReference type="InterPro" id="IPR004119">
    <property type="entry name" value="EcKL"/>
</dbReference>
<evidence type="ECO:0000313" key="3">
    <source>
        <dbReference type="Proteomes" id="UP001151699"/>
    </source>
</evidence>
<dbReference type="SMART" id="SM00587">
    <property type="entry name" value="CHK"/>
    <property type="match status" value="1"/>
</dbReference>
<dbReference type="InterPro" id="IPR015897">
    <property type="entry name" value="CHK_kinase-like"/>
</dbReference>
<evidence type="ECO:0000259" key="1">
    <source>
        <dbReference type="SMART" id="SM00587"/>
    </source>
</evidence>
<comment type="caution">
    <text evidence="2">The sequence shown here is derived from an EMBL/GenBank/DDBJ whole genome shotgun (WGS) entry which is preliminary data.</text>
</comment>
<keyword evidence="3" id="KW-1185">Reference proteome</keyword>
<proteinExistence type="predicted"/>
<dbReference type="EMBL" id="WJQU01000004">
    <property type="protein sequence ID" value="KAJ6636145.1"/>
    <property type="molecule type" value="Genomic_DNA"/>
</dbReference>
<protein>
    <recommendedName>
        <fullName evidence="1">CHK kinase-like domain-containing protein</fullName>
    </recommendedName>
</protein>
<dbReference type="Gene3D" id="3.90.1200.10">
    <property type="match status" value="1"/>
</dbReference>
<dbReference type="PANTHER" id="PTHR11012:SF56">
    <property type="entry name" value="CHK KINASE-LIKE DOMAIN-CONTAINING PROTEIN-RELATED"/>
    <property type="match status" value="1"/>
</dbReference>
<feature type="domain" description="CHK kinase-like" evidence="1">
    <location>
        <begin position="142"/>
        <end position="366"/>
    </location>
</feature>
<evidence type="ECO:0000313" key="2">
    <source>
        <dbReference type="EMBL" id="KAJ6636145.1"/>
    </source>
</evidence>
<dbReference type="AlphaFoldDB" id="A0A9Q0RVW5"/>
<dbReference type="InterPro" id="IPR011009">
    <property type="entry name" value="Kinase-like_dom_sf"/>
</dbReference>
<dbReference type="Pfam" id="PF02958">
    <property type="entry name" value="EcKL"/>
    <property type="match status" value="2"/>
</dbReference>
<dbReference type="SUPFAM" id="SSF56112">
    <property type="entry name" value="Protein kinase-like (PK-like)"/>
    <property type="match status" value="1"/>
</dbReference>
<dbReference type="OrthoDB" id="411145at2759"/>
<dbReference type="PANTHER" id="PTHR11012">
    <property type="entry name" value="PROTEIN KINASE-LIKE DOMAIN-CONTAINING"/>
    <property type="match status" value="1"/>
</dbReference>
<organism evidence="2 3">
    <name type="scientific">Pseudolycoriella hygida</name>
    <dbReference type="NCBI Taxonomy" id="35572"/>
    <lineage>
        <taxon>Eukaryota</taxon>
        <taxon>Metazoa</taxon>
        <taxon>Ecdysozoa</taxon>
        <taxon>Arthropoda</taxon>
        <taxon>Hexapoda</taxon>
        <taxon>Insecta</taxon>
        <taxon>Pterygota</taxon>
        <taxon>Neoptera</taxon>
        <taxon>Endopterygota</taxon>
        <taxon>Diptera</taxon>
        <taxon>Nematocera</taxon>
        <taxon>Sciaroidea</taxon>
        <taxon>Sciaridae</taxon>
        <taxon>Pseudolycoriella</taxon>
    </lineage>
</organism>
<feature type="non-terminal residue" evidence="2">
    <location>
        <position position="432"/>
    </location>
</feature>
<sequence length="432" mass="50327">MEKKVKFAMDGLAVEHYLPIPDWLNQQFLEKSIRKHSKRDTIFIQSFSIVPATAKGENFASAMFRVKVSYHFGDEEKRNESFIIKTESDDGVLLLNDLNVYEKELEMYEQILPKLRRLLDNAGHNGELFAATMYVSFSKKAIVFEDLAQKAYKIPSSKSGMDMIHTKVFLKKLAKFHATCAVLEEQQPGVFKNFQNGKETNDPHQTQSSNGKINLNKQTVGTLLWSDITGMLNRSTTTFHQMYLNMLSTIISVISTWKDYDYYVDKLTKLRGNLIEKGRRAYDPKPHHFNTLIHGDMWVNNTMYTYNANNEPEKMMLVDFQYCCWTSPTIDLHYFMNTSLRNELRLNHQEELLQIYHSELARMLASLQYKKHIPSLHELYIQFIENNFYAFVSSMLIQPLQINENCEDADLFAIFGNGEKPERKITNLIKKN</sequence>
<name>A0A9Q0RVW5_9DIPT</name>